<dbReference type="EC" id="3.4.23.43" evidence="9"/>
<comment type="caution">
    <text evidence="13">The sequence shown here is derived from an EMBL/GenBank/DDBJ whole genome shotgun (WGS) entry which is preliminary data.</text>
</comment>
<dbReference type="PANTHER" id="PTHR30487">
    <property type="entry name" value="TYPE 4 PREPILIN-LIKE PROTEINS LEADER PEPTIDE-PROCESSING ENZYME"/>
    <property type="match status" value="1"/>
</dbReference>
<feature type="transmembrane region" description="Helical" evidence="10">
    <location>
        <begin position="236"/>
        <end position="254"/>
    </location>
</feature>
<feature type="transmembrane region" description="Helical" evidence="10">
    <location>
        <begin position="76"/>
        <end position="94"/>
    </location>
</feature>
<proteinExistence type="inferred from homology"/>
<dbReference type="Proteomes" id="UP001500731">
    <property type="component" value="Unassembled WGS sequence"/>
</dbReference>
<evidence type="ECO:0000259" key="11">
    <source>
        <dbReference type="Pfam" id="PF01478"/>
    </source>
</evidence>
<evidence type="ECO:0000313" key="13">
    <source>
        <dbReference type="EMBL" id="GAA4480319.1"/>
    </source>
</evidence>
<evidence type="ECO:0000256" key="7">
    <source>
        <dbReference type="ARBA" id="ARBA00023136"/>
    </source>
</evidence>
<evidence type="ECO:0000256" key="10">
    <source>
        <dbReference type="SAM" id="Phobius"/>
    </source>
</evidence>
<evidence type="ECO:0000256" key="9">
    <source>
        <dbReference type="RuleBase" id="RU003794"/>
    </source>
</evidence>
<accession>A0ABP8P1X3</accession>
<comment type="similarity">
    <text evidence="2 8">Belongs to the peptidase A24 family.</text>
</comment>
<dbReference type="InterPro" id="IPR000045">
    <property type="entry name" value="Prepilin_IV_endopep_pep"/>
</dbReference>
<dbReference type="Pfam" id="PF06750">
    <property type="entry name" value="A24_N_bact"/>
    <property type="match status" value="1"/>
</dbReference>
<name>A0ABP8P1X3_9MICO</name>
<keyword evidence="9" id="KW-0489">Methyltransferase</keyword>
<keyword evidence="3" id="KW-1003">Cell membrane</keyword>
<dbReference type="InterPro" id="IPR050882">
    <property type="entry name" value="Prepilin_peptidase/N-MTase"/>
</dbReference>
<organism evidence="13 14">
    <name type="scientific">Microbacterium panaciterrae</name>
    <dbReference type="NCBI Taxonomy" id="985759"/>
    <lineage>
        <taxon>Bacteria</taxon>
        <taxon>Bacillati</taxon>
        <taxon>Actinomycetota</taxon>
        <taxon>Actinomycetes</taxon>
        <taxon>Micrococcales</taxon>
        <taxon>Microbacteriaceae</taxon>
        <taxon>Microbacterium</taxon>
    </lineage>
</organism>
<dbReference type="PANTHER" id="PTHR30487:SF0">
    <property type="entry name" value="PREPILIN LEADER PEPTIDASE_N-METHYLTRANSFERASE-RELATED"/>
    <property type="match status" value="1"/>
</dbReference>
<keyword evidence="6 10" id="KW-1133">Transmembrane helix</keyword>
<keyword evidence="9" id="KW-0378">Hydrolase</keyword>
<feature type="transmembrane region" description="Helical" evidence="10">
    <location>
        <begin position="185"/>
        <end position="206"/>
    </location>
</feature>
<evidence type="ECO:0000256" key="1">
    <source>
        <dbReference type="ARBA" id="ARBA00004429"/>
    </source>
</evidence>
<comment type="function">
    <text evidence="9">Plays an essential role in type IV pili and type II pseudopili formation by proteolytically removing the leader sequence from substrate proteins and subsequently monomethylating the alpha-amino group of the newly exposed N-terminal phenylalanine.</text>
</comment>
<dbReference type="RefSeq" id="WP_345184380.1">
    <property type="nucleotide sequence ID" value="NZ_BAABGP010000004.1"/>
</dbReference>
<keyword evidence="4" id="KW-0997">Cell inner membrane</keyword>
<sequence>MIALLLTLAGLYGLIIGSFLNVVAYRVPAGISLMRESRCPNCDSPIRWWQNVPVVSWLALRGRCAHCRAPISARYPLVEAITGVVFVLVTVWVLRQGSSVGSPRFVSLRSNDPVVGAGADPAFWLALVAFLYFAAVSIVLTLIDLDTKRLPNVIVLPSIAVGIVLFAAAAAVGASTGSATAWPTLLRAVAGAVILYAFYFIVRLVAQRGMGGGDVKLAALVGLYLGWVGWATLAVGAFAAFVLGGVFGVVLILLRRAKRKTAIPFGPWMIAGAWAGIAAGEPIGRWYVGMLGLS</sequence>
<evidence type="ECO:0000256" key="3">
    <source>
        <dbReference type="ARBA" id="ARBA00022475"/>
    </source>
</evidence>
<dbReference type="InterPro" id="IPR010627">
    <property type="entry name" value="Prepilin_pept_A24_N"/>
</dbReference>
<feature type="transmembrane region" description="Helical" evidence="10">
    <location>
        <begin position="150"/>
        <end position="173"/>
    </location>
</feature>
<feature type="domain" description="Prepilin peptidase A24 N-terminal" evidence="12">
    <location>
        <begin position="11"/>
        <end position="91"/>
    </location>
</feature>
<keyword evidence="9" id="KW-0645">Protease</keyword>
<evidence type="ECO:0000256" key="5">
    <source>
        <dbReference type="ARBA" id="ARBA00022692"/>
    </source>
</evidence>
<protein>
    <recommendedName>
        <fullName evidence="9">Prepilin leader peptidase/N-methyltransferase</fullName>
        <ecNumber evidence="9">2.1.1.-</ecNumber>
        <ecNumber evidence="9">3.4.23.43</ecNumber>
    </recommendedName>
</protein>
<dbReference type="PRINTS" id="PR00864">
    <property type="entry name" value="PREPILNPTASE"/>
</dbReference>
<evidence type="ECO:0000313" key="14">
    <source>
        <dbReference type="Proteomes" id="UP001500731"/>
    </source>
</evidence>
<evidence type="ECO:0000256" key="4">
    <source>
        <dbReference type="ARBA" id="ARBA00022519"/>
    </source>
</evidence>
<dbReference type="EC" id="2.1.1.-" evidence="9"/>
<dbReference type="InterPro" id="IPR014032">
    <property type="entry name" value="Peptidase_A24A_bac"/>
</dbReference>
<feature type="transmembrane region" description="Helical" evidence="10">
    <location>
        <begin position="213"/>
        <end position="230"/>
    </location>
</feature>
<dbReference type="Gene3D" id="1.20.120.1220">
    <property type="match status" value="1"/>
</dbReference>
<feature type="domain" description="Prepilin type IV endopeptidase peptidase" evidence="11">
    <location>
        <begin position="132"/>
        <end position="249"/>
    </location>
</feature>
<dbReference type="Pfam" id="PF01478">
    <property type="entry name" value="Peptidase_A24"/>
    <property type="match status" value="1"/>
</dbReference>
<evidence type="ECO:0000256" key="6">
    <source>
        <dbReference type="ARBA" id="ARBA00022989"/>
    </source>
</evidence>
<keyword evidence="5 9" id="KW-0812">Transmembrane</keyword>
<feature type="transmembrane region" description="Helical" evidence="10">
    <location>
        <begin position="122"/>
        <end position="143"/>
    </location>
</feature>
<evidence type="ECO:0000256" key="8">
    <source>
        <dbReference type="RuleBase" id="RU003793"/>
    </source>
</evidence>
<evidence type="ECO:0000259" key="12">
    <source>
        <dbReference type="Pfam" id="PF06750"/>
    </source>
</evidence>
<keyword evidence="9" id="KW-0511">Multifunctional enzyme</keyword>
<reference evidence="14" key="1">
    <citation type="journal article" date="2019" name="Int. J. Syst. Evol. Microbiol.">
        <title>The Global Catalogue of Microorganisms (GCM) 10K type strain sequencing project: providing services to taxonomists for standard genome sequencing and annotation.</title>
        <authorList>
            <consortium name="The Broad Institute Genomics Platform"/>
            <consortium name="The Broad Institute Genome Sequencing Center for Infectious Disease"/>
            <person name="Wu L."/>
            <person name="Ma J."/>
        </authorList>
    </citation>
    <scope>NUCLEOTIDE SEQUENCE [LARGE SCALE GENOMIC DNA]</scope>
    <source>
        <strain evidence="14">JCM 17839</strain>
    </source>
</reference>
<evidence type="ECO:0000256" key="2">
    <source>
        <dbReference type="ARBA" id="ARBA00005801"/>
    </source>
</evidence>
<keyword evidence="14" id="KW-1185">Reference proteome</keyword>
<comment type="catalytic activity">
    <reaction evidence="9">
        <text>Typically cleaves a -Gly-|-Phe- bond to release an N-terminal, basic peptide of 5-8 residues from type IV prepilin, and then N-methylates the new N-terminal amino group, the methyl donor being S-adenosyl-L-methionine.</text>
        <dbReference type="EC" id="3.4.23.43"/>
    </reaction>
</comment>
<keyword evidence="7 10" id="KW-0472">Membrane</keyword>
<dbReference type="EMBL" id="BAABGP010000004">
    <property type="protein sequence ID" value="GAA4480319.1"/>
    <property type="molecule type" value="Genomic_DNA"/>
</dbReference>
<keyword evidence="9" id="KW-0808">Transferase</keyword>
<comment type="subcellular location">
    <subcellularLocation>
        <location evidence="1">Cell inner membrane</location>
        <topology evidence="1">Multi-pass membrane protein</topology>
    </subcellularLocation>
    <subcellularLocation>
        <location evidence="9">Cell membrane</location>
        <topology evidence="9">Multi-pass membrane protein</topology>
    </subcellularLocation>
</comment>
<gene>
    <name evidence="13" type="ORF">GCM10023171_06970</name>
</gene>
<feature type="transmembrane region" description="Helical" evidence="10">
    <location>
        <begin position="266"/>
        <end position="288"/>
    </location>
</feature>